<accession>A0A0B5X5R6</accession>
<dbReference type="Proteomes" id="UP000501107">
    <property type="component" value="Chromosome"/>
</dbReference>
<dbReference type="RefSeq" id="WP_000282933.1">
    <property type="nucleotide sequence ID" value="NZ_CP009335.1"/>
</dbReference>
<gene>
    <name evidence="2" type="ORF">BF38_3883</name>
    <name evidence="4" type="ORF">EQ803_00895</name>
    <name evidence="3" type="ORF">FOC89_27150</name>
</gene>
<dbReference type="Pfam" id="PF00583">
    <property type="entry name" value="Acetyltransf_1"/>
    <property type="match status" value="1"/>
</dbReference>
<dbReference type="OMA" id="NAQSIWT"/>
<evidence type="ECO:0000313" key="2">
    <source>
        <dbReference type="EMBL" id="AJG78361.1"/>
    </source>
</evidence>
<dbReference type="AlphaFoldDB" id="A0A0B5X5R6"/>
<dbReference type="InterPro" id="IPR016181">
    <property type="entry name" value="Acyl_CoA_acyltransferase"/>
</dbReference>
<reference evidence="4 6" key="2">
    <citation type="submission" date="2019-01" db="EMBL/GenBank/DDBJ databases">
        <title>Draft genome sequence of Bacillus sp. DPC6431.</title>
        <authorList>
            <person name="Arbulu S."/>
            <person name="Murphy K."/>
            <person name="O'Sullivan O."/>
            <person name="Rea M.C."/>
            <person name="Hill C."/>
            <person name="Ross R.P."/>
        </authorList>
    </citation>
    <scope>NUCLEOTIDE SEQUENCE [LARGE SCALE GENOMIC DNA]</scope>
    <source>
        <strain evidence="4 6">DPC6431</strain>
    </source>
</reference>
<reference evidence="2 5" key="1">
    <citation type="journal article" date="2015" name="Genome Announc.">
        <title>Complete genome sequences for 35 biothreat assay-relevant bacillus species.</title>
        <authorList>
            <person name="Johnson S.L."/>
            <person name="Daligault H.E."/>
            <person name="Davenport K.W."/>
            <person name="Jaissle J."/>
            <person name="Frey K.G."/>
            <person name="Ladner J.T."/>
            <person name="Broomall S.M."/>
            <person name="Bishop-Lilly K.A."/>
            <person name="Bruce D.C."/>
            <person name="Gibbons H.S."/>
            <person name="Coyne S.R."/>
            <person name="Lo C.C."/>
            <person name="Meincke L."/>
            <person name="Munk A.C."/>
            <person name="Koroleva G.I."/>
            <person name="Rosenzweig C.N."/>
            <person name="Palacios G.F."/>
            <person name="Redden C.L."/>
            <person name="Minogue T.D."/>
            <person name="Chain P.S."/>
        </authorList>
    </citation>
    <scope>NUCLEOTIDE SEQUENCE [LARGE SCALE GENOMIC DNA]</scope>
    <source>
        <strain evidence="2 5">HD1011</strain>
    </source>
</reference>
<evidence type="ECO:0000313" key="4">
    <source>
        <dbReference type="EMBL" id="TFF48329.1"/>
    </source>
</evidence>
<dbReference type="KEGG" id="btw:BF38_3883"/>
<protein>
    <submittedName>
        <fullName evidence="2">Acetyltransferase family protein</fullName>
    </submittedName>
    <submittedName>
        <fullName evidence="3 4">N-acetyltransferase</fullName>
    </submittedName>
</protein>
<evidence type="ECO:0000313" key="7">
    <source>
        <dbReference type="Proteomes" id="UP000501107"/>
    </source>
</evidence>
<keyword evidence="4" id="KW-0808">Transferase</keyword>
<proteinExistence type="predicted"/>
<evidence type="ECO:0000259" key="1">
    <source>
        <dbReference type="PROSITE" id="PS51186"/>
    </source>
</evidence>
<sequence>MYNVEIRRPNSDDLEELHSFFRIVITNTFKDEGLSQLSDDIENEINTKKQYLKNDFDSNGEKRYFLLAIDTNNDKIIGTIEVGPASTLINSCTGGVLKDLYEIGTVFILPEYQKKGIGSFLLHTMFLTLLSRGITEYCLDSGYKKAQSIWTKKFGEPSYVLKDYWGESSDHMIWKKSLYDTPIIFEL</sequence>
<feature type="domain" description="N-acetyltransferase" evidence="1">
    <location>
        <begin position="4"/>
        <end position="179"/>
    </location>
</feature>
<dbReference type="CDD" id="cd04301">
    <property type="entry name" value="NAT_SF"/>
    <property type="match status" value="1"/>
</dbReference>
<dbReference type="EMBL" id="SCLP01000001">
    <property type="protein sequence ID" value="TFF48329.1"/>
    <property type="molecule type" value="Genomic_DNA"/>
</dbReference>
<dbReference type="Proteomes" id="UP000297630">
    <property type="component" value="Unassembled WGS sequence"/>
</dbReference>
<evidence type="ECO:0000313" key="5">
    <source>
        <dbReference type="Proteomes" id="UP000031876"/>
    </source>
</evidence>
<evidence type="ECO:0000313" key="6">
    <source>
        <dbReference type="Proteomes" id="UP000297630"/>
    </source>
</evidence>
<dbReference type="EMBL" id="CP053980">
    <property type="protein sequence ID" value="QKH27463.1"/>
    <property type="molecule type" value="Genomic_DNA"/>
</dbReference>
<dbReference type="EMBL" id="CP009335">
    <property type="protein sequence ID" value="AJG78361.1"/>
    <property type="molecule type" value="Genomic_DNA"/>
</dbReference>
<dbReference type="Gene3D" id="3.40.630.30">
    <property type="match status" value="1"/>
</dbReference>
<dbReference type="GO" id="GO:0016747">
    <property type="term" value="F:acyltransferase activity, transferring groups other than amino-acyl groups"/>
    <property type="evidence" value="ECO:0007669"/>
    <property type="project" value="InterPro"/>
</dbReference>
<dbReference type="Proteomes" id="UP000031876">
    <property type="component" value="Chromosome"/>
</dbReference>
<dbReference type="InterPro" id="IPR000182">
    <property type="entry name" value="GNAT_dom"/>
</dbReference>
<reference evidence="3 7" key="3">
    <citation type="submission" date="2020-05" db="EMBL/GenBank/DDBJ databases">
        <title>FDA dAtabase for Regulatory Grade micrObial Sequences (FDA-ARGOS): Supporting development and validation of Infectious Disease Dx tests.</title>
        <authorList>
            <person name="Nelson B."/>
            <person name="Plummer A."/>
            <person name="Tallon L."/>
            <person name="Sadzewicz L."/>
            <person name="Zhao X."/>
            <person name="Vavikolanu K."/>
            <person name="Mehta A."/>
            <person name="Aluvathingal J."/>
            <person name="Nadendla S."/>
            <person name="Myers T."/>
            <person name="Yan Y."/>
            <person name="Sichtig H."/>
        </authorList>
    </citation>
    <scope>NUCLEOTIDE SEQUENCE [LARGE SCALE GENOMIC DNA]</scope>
    <source>
        <strain evidence="3 7">FDAARGOS_795</strain>
    </source>
</reference>
<dbReference type="PROSITE" id="PS51186">
    <property type="entry name" value="GNAT"/>
    <property type="match status" value="1"/>
</dbReference>
<dbReference type="SUPFAM" id="SSF55729">
    <property type="entry name" value="Acyl-CoA N-acyltransferases (Nat)"/>
    <property type="match status" value="1"/>
</dbReference>
<evidence type="ECO:0000313" key="3">
    <source>
        <dbReference type="EMBL" id="QKH27463.1"/>
    </source>
</evidence>
<organism evidence="4 6">
    <name type="scientific">Bacillus thuringiensis</name>
    <dbReference type="NCBI Taxonomy" id="1428"/>
    <lineage>
        <taxon>Bacteria</taxon>
        <taxon>Bacillati</taxon>
        <taxon>Bacillota</taxon>
        <taxon>Bacilli</taxon>
        <taxon>Bacillales</taxon>
        <taxon>Bacillaceae</taxon>
        <taxon>Bacillus</taxon>
        <taxon>Bacillus cereus group</taxon>
    </lineage>
</organism>
<name>A0A0B5X5R6_BACTU</name>